<sequence>MGAAERGYNTLYIGGTDEYGTATEVKAVQEKLTPEQICNKYYALHKEIYEWFDISFDKFGRTSTPTHTQGCQSVFKKLWENNWLSEDVVQQPYCQECQRFLADRYVEGICPAPECNYGSARGDQCDPCQKAKGPEVSDTVFNWEDLQAKLNNELLKNWENFVNRVLSYIVKDPGYGSVIPDAENAELHPLTRALAGKVGKSVVEYKDVMEKVKLKQGLKIAMSISTLGNGYLQDTKFWKFYKEDRAACSTVMKTSAGLVYLLASLLEPFMPSVSAEIRKQLNLPPEKSFSLSDGDIKRAARPWEILPAGHRIGTPVPLFKRLEDHEVVALRKRFAGS</sequence>
<evidence type="ECO:0000259" key="10">
    <source>
        <dbReference type="Pfam" id="PF09334"/>
    </source>
</evidence>
<dbReference type="Pfam" id="PF19303">
    <property type="entry name" value="Anticodon_3"/>
    <property type="match status" value="1"/>
</dbReference>
<feature type="domain" description="Methionyl/Leucyl tRNA synthetase" evidence="10">
    <location>
        <begin position="6"/>
        <end position="131"/>
    </location>
</feature>
<keyword evidence="4 9" id="KW-0067">ATP-binding</keyword>
<evidence type="ECO:0000256" key="2">
    <source>
        <dbReference type="ARBA" id="ARBA00022598"/>
    </source>
</evidence>
<evidence type="ECO:0000256" key="6">
    <source>
        <dbReference type="ARBA" id="ARBA00023146"/>
    </source>
</evidence>
<dbReference type="Gene3D" id="1.10.730.10">
    <property type="entry name" value="Isoleucyl-tRNA Synthetase, Domain 1"/>
    <property type="match status" value="1"/>
</dbReference>
<dbReference type="SUPFAM" id="SSF52374">
    <property type="entry name" value="Nucleotidylyl transferase"/>
    <property type="match status" value="1"/>
</dbReference>
<dbReference type="InterPro" id="IPR041872">
    <property type="entry name" value="Anticodon_Met"/>
</dbReference>
<dbReference type="InterPro" id="IPR029038">
    <property type="entry name" value="MetRS_Zn"/>
</dbReference>
<dbReference type="PANTHER" id="PTHR45765">
    <property type="entry name" value="METHIONINE--TRNA LIGASE"/>
    <property type="match status" value="1"/>
</dbReference>
<dbReference type="GO" id="GO:0005524">
    <property type="term" value="F:ATP binding"/>
    <property type="evidence" value="ECO:0007669"/>
    <property type="project" value="UniProtKB-KW"/>
</dbReference>
<evidence type="ECO:0000256" key="3">
    <source>
        <dbReference type="ARBA" id="ARBA00022741"/>
    </source>
</evidence>
<dbReference type="CDD" id="cd07957">
    <property type="entry name" value="Anticodon_Ia_Met"/>
    <property type="match status" value="1"/>
</dbReference>
<dbReference type="Gene3D" id="3.40.50.620">
    <property type="entry name" value="HUPs"/>
    <property type="match status" value="1"/>
</dbReference>
<dbReference type="InterPro" id="IPR023458">
    <property type="entry name" value="Met-tRNA_ligase_1"/>
</dbReference>
<evidence type="ECO:0000256" key="1">
    <source>
        <dbReference type="ARBA" id="ARBA00012838"/>
    </source>
</evidence>
<dbReference type="GO" id="GO:0004825">
    <property type="term" value="F:methionine-tRNA ligase activity"/>
    <property type="evidence" value="ECO:0007669"/>
    <property type="project" value="UniProtKB-EC"/>
</dbReference>
<evidence type="ECO:0000256" key="8">
    <source>
        <dbReference type="ARBA" id="ARBA00047364"/>
    </source>
</evidence>
<dbReference type="PRINTS" id="PR01041">
    <property type="entry name" value="TRNASYNTHMET"/>
</dbReference>
<keyword evidence="5 9" id="KW-0648">Protein biosynthesis</keyword>
<dbReference type="SUPFAM" id="SSF57770">
    <property type="entry name" value="Methionyl-tRNA synthetase (MetRS), Zn-domain"/>
    <property type="match status" value="1"/>
</dbReference>
<dbReference type="Proteomes" id="UP001161247">
    <property type="component" value="Chromosome 1"/>
</dbReference>
<organism evidence="12 13">
    <name type="scientific">Oldenlandia corymbosa var. corymbosa</name>
    <dbReference type="NCBI Taxonomy" id="529605"/>
    <lineage>
        <taxon>Eukaryota</taxon>
        <taxon>Viridiplantae</taxon>
        <taxon>Streptophyta</taxon>
        <taxon>Embryophyta</taxon>
        <taxon>Tracheophyta</taxon>
        <taxon>Spermatophyta</taxon>
        <taxon>Magnoliopsida</taxon>
        <taxon>eudicotyledons</taxon>
        <taxon>Gunneridae</taxon>
        <taxon>Pentapetalae</taxon>
        <taxon>asterids</taxon>
        <taxon>lamiids</taxon>
        <taxon>Gentianales</taxon>
        <taxon>Rubiaceae</taxon>
        <taxon>Rubioideae</taxon>
        <taxon>Spermacoceae</taxon>
        <taxon>Hedyotis-Oldenlandia complex</taxon>
        <taxon>Oldenlandia</taxon>
    </lineage>
</organism>
<reference evidence="12" key="1">
    <citation type="submission" date="2023-03" db="EMBL/GenBank/DDBJ databases">
        <authorList>
            <person name="Julca I."/>
        </authorList>
    </citation>
    <scope>NUCLEOTIDE SEQUENCE</scope>
</reference>
<feature type="domain" description="Methionyl/Leucyl tRNA synthetase" evidence="10">
    <location>
        <begin position="132"/>
        <end position="166"/>
    </location>
</feature>
<comment type="catalytic activity">
    <reaction evidence="8">
        <text>tRNA(Met) + L-methionine + ATP = L-methionyl-tRNA(Met) + AMP + diphosphate</text>
        <dbReference type="Rhea" id="RHEA:13481"/>
        <dbReference type="Rhea" id="RHEA-COMP:9667"/>
        <dbReference type="Rhea" id="RHEA-COMP:9698"/>
        <dbReference type="ChEBI" id="CHEBI:30616"/>
        <dbReference type="ChEBI" id="CHEBI:33019"/>
        <dbReference type="ChEBI" id="CHEBI:57844"/>
        <dbReference type="ChEBI" id="CHEBI:78442"/>
        <dbReference type="ChEBI" id="CHEBI:78530"/>
        <dbReference type="ChEBI" id="CHEBI:456215"/>
        <dbReference type="EC" id="6.1.1.10"/>
    </reaction>
</comment>
<dbReference type="Pfam" id="PF09334">
    <property type="entry name" value="tRNA-synt_1g"/>
    <property type="match status" value="2"/>
</dbReference>
<evidence type="ECO:0000256" key="9">
    <source>
        <dbReference type="RuleBase" id="RU363039"/>
    </source>
</evidence>
<dbReference type="FunFam" id="1.10.730.10:FF:000024">
    <property type="entry name" value="Methionine--tRNA ligase cytoplasmic"/>
    <property type="match status" value="1"/>
</dbReference>
<evidence type="ECO:0000313" key="12">
    <source>
        <dbReference type="EMBL" id="CAI9091653.1"/>
    </source>
</evidence>
<evidence type="ECO:0000259" key="11">
    <source>
        <dbReference type="Pfam" id="PF19303"/>
    </source>
</evidence>
<dbReference type="GO" id="GO:0017101">
    <property type="term" value="C:aminoacyl-tRNA synthetase multienzyme complex"/>
    <property type="evidence" value="ECO:0007669"/>
    <property type="project" value="TreeGrafter"/>
</dbReference>
<dbReference type="GO" id="GO:0006431">
    <property type="term" value="P:methionyl-tRNA aminoacylation"/>
    <property type="evidence" value="ECO:0007669"/>
    <property type="project" value="InterPro"/>
</dbReference>
<evidence type="ECO:0000256" key="5">
    <source>
        <dbReference type="ARBA" id="ARBA00022917"/>
    </source>
</evidence>
<dbReference type="EC" id="6.1.1.10" evidence="1"/>
<dbReference type="Gene3D" id="2.20.28.20">
    <property type="entry name" value="Methionyl-tRNA synthetase, Zn-domain"/>
    <property type="match status" value="1"/>
</dbReference>
<dbReference type="InterPro" id="IPR033911">
    <property type="entry name" value="MetRS_core"/>
</dbReference>
<evidence type="ECO:0000313" key="13">
    <source>
        <dbReference type="Proteomes" id="UP001161247"/>
    </source>
</evidence>
<dbReference type="EMBL" id="OX459118">
    <property type="protein sequence ID" value="CAI9091653.1"/>
    <property type="molecule type" value="Genomic_DNA"/>
</dbReference>
<comment type="similarity">
    <text evidence="9">Belongs to the class-I aminoacyl-tRNA synthetase family.</text>
</comment>
<dbReference type="InterPro" id="IPR014729">
    <property type="entry name" value="Rossmann-like_a/b/a_fold"/>
</dbReference>
<dbReference type="SUPFAM" id="SSF47323">
    <property type="entry name" value="Anticodon-binding domain of a subclass of class I aminoacyl-tRNA synthetases"/>
    <property type="match status" value="1"/>
</dbReference>
<dbReference type="AlphaFoldDB" id="A0AAV1C903"/>
<keyword evidence="2 9" id="KW-0436">Ligase</keyword>
<keyword evidence="3 9" id="KW-0547">Nucleotide-binding</keyword>
<dbReference type="InterPro" id="IPR009080">
    <property type="entry name" value="tRNAsynth_Ia_anticodon-bd"/>
</dbReference>
<dbReference type="PANTHER" id="PTHR45765:SF1">
    <property type="entry name" value="METHIONINE--TRNA LIGASE, CYTOPLASMIC"/>
    <property type="match status" value="1"/>
</dbReference>
<proteinExistence type="inferred from homology"/>
<evidence type="ECO:0000256" key="4">
    <source>
        <dbReference type="ARBA" id="ARBA00022840"/>
    </source>
</evidence>
<feature type="domain" description="Methionyl-tRNA synthetase anticodon-binding" evidence="11">
    <location>
        <begin position="186"/>
        <end position="336"/>
    </location>
</feature>
<keyword evidence="6 9" id="KW-0030">Aminoacyl-tRNA synthetase</keyword>
<protein>
    <recommendedName>
        <fullName evidence="1">methionine--tRNA ligase</fullName>
        <ecNumber evidence="1">6.1.1.10</ecNumber>
    </recommendedName>
    <alternativeName>
        <fullName evidence="7">Methionyl-tRNA synthetase</fullName>
    </alternativeName>
</protein>
<dbReference type="InterPro" id="IPR015413">
    <property type="entry name" value="Methionyl/Leucyl_tRNA_Synth"/>
</dbReference>
<dbReference type="GO" id="GO:0005829">
    <property type="term" value="C:cytosol"/>
    <property type="evidence" value="ECO:0007669"/>
    <property type="project" value="TreeGrafter"/>
</dbReference>
<name>A0AAV1C903_OLDCO</name>
<evidence type="ECO:0000256" key="7">
    <source>
        <dbReference type="ARBA" id="ARBA00030904"/>
    </source>
</evidence>
<accession>A0AAV1C903</accession>
<gene>
    <name evidence="12" type="ORF">OLC1_LOCUS3532</name>
</gene>
<keyword evidence="13" id="KW-1185">Reference proteome</keyword>